<dbReference type="AlphaFoldDB" id="M6UL01"/>
<feature type="transmembrane region" description="Helical" evidence="7">
    <location>
        <begin position="95"/>
        <end position="118"/>
    </location>
</feature>
<name>M6UL01_9LEPT</name>
<comment type="similarity">
    <text evidence="2">Belongs to the DoxX family.</text>
</comment>
<keyword evidence="5 7" id="KW-1133">Transmembrane helix</keyword>
<evidence type="ECO:0000256" key="5">
    <source>
        <dbReference type="ARBA" id="ARBA00022989"/>
    </source>
</evidence>
<feature type="transmembrane region" description="Helical" evidence="7">
    <location>
        <begin position="130"/>
        <end position="147"/>
    </location>
</feature>
<keyword evidence="3" id="KW-1003">Cell membrane</keyword>
<dbReference type="PANTHER" id="PTHR33452">
    <property type="entry name" value="OXIDOREDUCTASE CATD-RELATED"/>
    <property type="match status" value="1"/>
</dbReference>
<comment type="subcellular location">
    <subcellularLocation>
        <location evidence="1">Cell membrane</location>
        <topology evidence="1">Multi-pass membrane protein</topology>
    </subcellularLocation>
</comment>
<evidence type="ECO:0000256" key="7">
    <source>
        <dbReference type="SAM" id="Phobius"/>
    </source>
</evidence>
<comment type="caution">
    <text evidence="8">The sequence shown here is derived from an EMBL/GenBank/DDBJ whole genome shotgun (WGS) entry which is preliminary data.</text>
</comment>
<evidence type="ECO:0000256" key="1">
    <source>
        <dbReference type="ARBA" id="ARBA00004651"/>
    </source>
</evidence>
<dbReference type="PANTHER" id="PTHR33452:SF1">
    <property type="entry name" value="INNER MEMBRANE PROTEIN YPHA-RELATED"/>
    <property type="match status" value="1"/>
</dbReference>
<evidence type="ECO:0000256" key="2">
    <source>
        <dbReference type="ARBA" id="ARBA00006679"/>
    </source>
</evidence>
<dbReference type="Proteomes" id="UP000012160">
    <property type="component" value="Unassembled WGS sequence"/>
</dbReference>
<accession>M6UL01</accession>
<proteinExistence type="inferred from homology"/>
<dbReference type="Pfam" id="PF07681">
    <property type="entry name" value="DoxX"/>
    <property type="match status" value="1"/>
</dbReference>
<dbReference type="InterPro" id="IPR032808">
    <property type="entry name" value="DoxX"/>
</dbReference>
<evidence type="ECO:0000313" key="9">
    <source>
        <dbReference type="Proteomes" id="UP000012160"/>
    </source>
</evidence>
<sequence>MNILESFRRKQMLQKFFKTDSDLGSLILRVVAGVVMFPHGAQKLLGWFGGFGFTGTMGYFVGLGIPSPIAFLIIIGESLGALGLIFGFLTRLSAFGIGIIMVAAAIIHAPYGFFMNWFANPNQQGEGYEFHLLYIAISVVLIIKGAGKASVDSLIAEKLK</sequence>
<keyword evidence="4 7" id="KW-0812">Transmembrane</keyword>
<dbReference type="GO" id="GO:0005886">
    <property type="term" value="C:plasma membrane"/>
    <property type="evidence" value="ECO:0007669"/>
    <property type="project" value="UniProtKB-SubCell"/>
</dbReference>
<dbReference type="EMBL" id="AHOQ02000050">
    <property type="protein sequence ID" value="EMO43471.1"/>
    <property type="molecule type" value="Genomic_DNA"/>
</dbReference>
<protein>
    <submittedName>
        <fullName evidence="8">DoxX family protein</fullName>
    </submittedName>
</protein>
<feature type="transmembrane region" description="Helical" evidence="7">
    <location>
        <begin position="69"/>
        <end position="89"/>
    </location>
</feature>
<evidence type="ECO:0000256" key="4">
    <source>
        <dbReference type="ARBA" id="ARBA00022692"/>
    </source>
</evidence>
<gene>
    <name evidence="8" type="ORF">LEP1GSC187_3060</name>
</gene>
<reference evidence="8 9" key="1">
    <citation type="submission" date="2013-01" db="EMBL/GenBank/DDBJ databases">
        <authorList>
            <person name="Harkins D.M."/>
            <person name="Durkin A.S."/>
            <person name="Brinkac L.M."/>
            <person name="Haft D.H."/>
            <person name="Selengut J.D."/>
            <person name="Sanka R."/>
            <person name="DePew J."/>
            <person name="Purushe J."/>
            <person name="Matthias M.A."/>
            <person name="Vinetz J.M."/>
            <person name="Sutton G.G."/>
            <person name="Nierman W.C."/>
            <person name="Fouts D.E."/>
        </authorList>
    </citation>
    <scope>NUCLEOTIDE SEQUENCE [LARGE SCALE GENOMIC DNA]</scope>
    <source>
        <strain evidence="8 9">ZUN179</strain>
    </source>
</reference>
<organism evidence="8 9">
    <name type="scientific">Leptospira santarosai str. ZUN179</name>
    <dbReference type="NCBI Taxonomy" id="1049985"/>
    <lineage>
        <taxon>Bacteria</taxon>
        <taxon>Pseudomonadati</taxon>
        <taxon>Spirochaetota</taxon>
        <taxon>Spirochaetia</taxon>
        <taxon>Leptospirales</taxon>
        <taxon>Leptospiraceae</taxon>
        <taxon>Leptospira</taxon>
    </lineage>
</organism>
<evidence type="ECO:0000313" key="8">
    <source>
        <dbReference type="EMBL" id="EMO43471.1"/>
    </source>
</evidence>
<evidence type="ECO:0000256" key="6">
    <source>
        <dbReference type="ARBA" id="ARBA00023136"/>
    </source>
</evidence>
<keyword evidence="6 7" id="KW-0472">Membrane</keyword>
<evidence type="ECO:0000256" key="3">
    <source>
        <dbReference type="ARBA" id="ARBA00022475"/>
    </source>
</evidence>
<feature type="transmembrane region" description="Helical" evidence="7">
    <location>
        <begin position="44"/>
        <end position="62"/>
    </location>
</feature>
<dbReference type="InterPro" id="IPR051907">
    <property type="entry name" value="DoxX-like_oxidoreductase"/>
</dbReference>